<dbReference type="SMART" id="SM00471">
    <property type="entry name" value="HDc"/>
    <property type="match status" value="1"/>
</dbReference>
<dbReference type="NCBIfam" id="TIGR01596">
    <property type="entry name" value="cas3_HD"/>
    <property type="match status" value="1"/>
</dbReference>
<evidence type="ECO:0000313" key="9">
    <source>
        <dbReference type="Proteomes" id="UP000241426"/>
    </source>
</evidence>
<dbReference type="InterPro" id="IPR027417">
    <property type="entry name" value="P-loop_NTPase"/>
</dbReference>
<evidence type="ECO:0000256" key="2">
    <source>
        <dbReference type="ARBA" id="ARBA00022801"/>
    </source>
</evidence>
<organism evidence="8 9">
    <name type="scientific">Photobacterium kishitanii</name>
    <dbReference type="NCBI Taxonomy" id="318456"/>
    <lineage>
        <taxon>Bacteria</taxon>
        <taxon>Pseudomonadati</taxon>
        <taxon>Pseudomonadota</taxon>
        <taxon>Gammaproteobacteria</taxon>
        <taxon>Vibrionales</taxon>
        <taxon>Vibrionaceae</taxon>
        <taxon>Photobacterium</taxon>
    </lineage>
</organism>
<evidence type="ECO:0000259" key="6">
    <source>
        <dbReference type="PROSITE" id="PS51192"/>
    </source>
</evidence>
<dbReference type="PROSITE" id="PS51192">
    <property type="entry name" value="HELICASE_ATP_BIND_1"/>
    <property type="match status" value="1"/>
</dbReference>
<evidence type="ECO:0000259" key="7">
    <source>
        <dbReference type="PROSITE" id="PS51643"/>
    </source>
</evidence>
<keyword evidence="8" id="KW-0540">Nuclease</keyword>
<dbReference type="InterPro" id="IPR006935">
    <property type="entry name" value="Helicase/UvrB_N"/>
</dbReference>
<dbReference type="InterPro" id="IPR014001">
    <property type="entry name" value="Helicase_ATP-bd"/>
</dbReference>
<evidence type="ECO:0000256" key="5">
    <source>
        <dbReference type="ARBA" id="ARBA00023118"/>
    </source>
</evidence>
<evidence type="ECO:0000256" key="4">
    <source>
        <dbReference type="ARBA" id="ARBA00022840"/>
    </source>
</evidence>
<proteinExistence type="predicted"/>
<dbReference type="SMART" id="SM00487">
    <property type="entry name" value="DEXDc"/>
    <property type="match status" value="1"/>
</dbReference>
<keyword evidence="2" id="KW-0378">Hydrolase</keyword>
<dbReference type="Gene3D" id="3.40.50.300">
    <property type="entry name" value="P-loop containing nucleotide triphosphate hydrolases"/>
    <property type="match status" value="1"/>
</dbReference>
<feature type="domain" description="Helicase ATP-binding" evidence="6">
    <location>
        <begin position="317"/>
        <end position="495"/>
    </location>
</feature>
<dbReference type="PROSITE" id="PS51643">
    <property type="entry name" value="HD_CAS3"/>
    <property type="match status" value="1"/>
</dbReference>
<comment type="caution">
    <text evidence="8">The sequence shown here is derived from an EMBL/GenBank/DDBJ whole genome shotgun (WGS) entry which is preliminary data.</text>
</comment>
<dbReference type="AlphaFoldDB" id="A0A2T3KLW2"/>
<sequence>MSINTQSKLVAIANSQQQNLAEHSFAVGQLAAELLSSLFSDCEDIKNLIDVAFIGGALHDAGKLDPSFKKWIKKQVKKALKTDDGFHIETGKFSFENHVLHNEISALLFKLMFDETGAEMGVNKLNRKRIEDIIFWHHAKRSRKTPVKEYGEIFKRLNNSLGSHAESFASLVAETCRLVDDIKNIASEYGSHYFKHLVYKSKIDIDDIDILYSVPTPAYRSYPNAISNLGEITPIVDRNAKTALVRCAIIAADRMISKLSKEELQFHIENKTLNLLIKQQPTNERLLKSIQGCLEGFEERHPNSLRNVIQRECATKLGVLSGYGCAVLKGAAGCGKSKIALEWAERTKAKTIIWICPRTQVCQSIMEELTSEDYLKNANIELLVSDFKCMNSYDNILTDDQAFTGDVVITTLDQLIKIITTHKSADKIVTFMNAHLIIDEYHEFSNVDGLNLLLGEIIAMRSWRKEKANTLLVSATPNYVFTESFLRVDNFAVSESTNDKAYMFKCRSVPDDMYFSTANPIFDSYPSKDKVTFVISNIASYVQQSFLKQKNNENAVLFHSKFKKDHKIELFNAIFKAFKRNGTKNFDVLKSGSVIQASLNITCDDMFSEITTIENWLQRLGRLDRFAESLIMNLMTMILPSSIIDGKKNSPVAMFLTRINNCNSAIAWFNYLINNDLFDKELTITEIYRIYDDFYRTDDGRASTEKDLVKSLGKGGEILSSPNLEPIAFKPKKSDEKVNIVPRTAIRGSSRYVKLAVCDMTDPLMPIYKNEYTSEEGEPSEMTDDLIQMTQSGIVDFMAKKDERVALNSVIKGVPSSKSRTRVSMLLNAATRAEYPIYLSYTHEDLNSVGENSPDQNSQYYVVCEKQPVGKLSYKKINEI</sequence>
<keyword evidence="3" id="KW-0347">Helicase</keyword>
<keyword evidence="1" id="KW-0547">Nucleotide-binding</keyword>
<dbReference type="Pfam" id="PF22590">
    <property type="entry name" value="Cas3-like_C_2"/>
    <property type="match status" value="1"/>
</dbReference>
<keyword evidence="4" id="KW-0067">ATP-binding</keyword>
<keyword evidence="5" id="KW-0051">Antiviral defense</keyword>
<dbReference type="GO" id="GO:0051607">
    <property type="term" value="P:defense response to virus"/>
    <property type="evidence" value="ECO:0007669"/>
    <property type="project" value="UniProtKB-KW"/>
</dbReference>
<dbReference type="InterPro" id="IPR054712">
    <property type="entry name" value="Cas3-like_dom"/>
</dbReference>
<reference evidence="8 9" key="1">
    <citation type="submission" date="2018-01" db="EMBL/GenBank/DDBJ databases">
        <title>Whole genome sequencing of Histamine producing bacteria.</title>
        <authorList>
            <person name="Butler K."/>
        </authorList>
    </citation>
    <scope>NUCLEOTIDE SEQUENCE [LARGE SCALE GENOMIC DNA]</scope>
    <source>
        <strain evidence="8 9">FS-7.2</strain>
    </source>
</reference>
<dbReference type="RefSeq" id="WP_107289325.1">
    <property type="nucleotide sequence ID" value="NZ_PYNF01000003.1"/>
</dbReference>
<dbReference type="InterPro" id="IPR006483">
    <property type="entry name" value="CRISPR-assoc_Cas3_HD"/>
</dbReference>
<dbReference type="Gene3D" id="1.10.3210.10">
    <property type="entry name" value="Hypothetical protein af1432"/>
    <property type="match status" value="1"/>
</dbReference>
<dbReference type="SUPFAM" id="SSF52540">
    <property type="entry name" value="P-loop containing nucleoside triphosphate hydrolases"/>
    <property type="match status" value="1"/>
</dbReference>
<dbReference type="GO" id="GO:0004519">
    <property type="term" value="F:endonuclease activity"/>
    <property type="evidence" value="ECO:0007669"/>
    <property type="project" value="UniProtKB-KW"/>
</dbReference>
<dbReference type="Proteomes" id="UP000241426">
    <property type="component" value="Unassembled WGS sequence"/>
</dbReference>
<gene>
    <name evidence="8" type="ORF">C9J27_06020</name>
</gene>
<dbReference type="GO" id="GO:0005524">
    <property type="term" value="F:ATP binding"/>
    <property type="evidence" value="ECO:0007669"/>
    <property type="project" value="UniProtKB-KW"/>
</dbReference>
<evidence type="ECO:0000256" key="1">
    <source>
        <dbReference type="ARBA" id="ARBA00022741"/>
    </source>
</evidence>
<name>A0A2T3KLW2_9GAMM</name>
<keyword evidence="8" id="KW-0255">Endonuclease</keyword>
<dbReference type="Pfam" id="PF18019">
    <property type="entry name" value="Cas3_HD"/>
    <property type="match status" value="1"/>
</dbReference>
<dbReference type="EMBL" id="PYNF01000003">
    <property type="protein sequence ID" value="PSV00695.1"/>
    <property type="molecule type" value="Genomic_DNA"/>
</dbReference>
<dbReference type="Pfam" id="PF04851">
    <property type="entry name" value="ResIII"/>
    <property type="match status" value="1"/>
</dbReference>
<protein>
    <submittedName>
        <fullName evidence="8">CRISPR-associated endonuclease Cas3</fullName>
    </submittedName>
</protein>
<dbReference type="GO" id="GO:0004386">
    <property type="term" value="F:helicase activity"/>
    <property type="evidence" value="ECO:0007669"/>
    <property type="project" value="UniProtKB-KW"/>
</dbReference>
<dbReference type="SUPFAM" id="SSF109604">
    <property type="entry name" value="HD-domain/PDEase-like"/>
    <property type="match status" value="1"/>
</dbReference>
<evidence type="ECO:0000256" key="3">
    <source>
        <dbReference type="ARBA" id="ARBA00022806"/>
    </source>
</evidence>
<dbReference type="GO" id="GO:0003677">
    <property type="term" value="F:DNA binding"/>
    <property type="evidence" value="ECO:0007669"/>
    <property type="project" value="InterPro"/>
</dbReference>
<dbReference type="GO" id="GO:0016787">
    <property type="term" value="F:hydrolase activity"/>
    <property type="evidence" value="ECO:0007669"/>
    <property type="project" value="UniProtKB-KW"/>
</dbReference>
<evidence type="ECO:0000313" key="8">
    <source>
        <dbReference type="EMBL" id="PSV00695.1"/>
    </source>
</evidence>
<dbReference type="InterPro" id="IPR003607">
    <property type="entry name" value="HD/PDEase_dom"/>
</dbReference>
<accession>A0A2T3KLW2</accession>
<feature type="domain" description="HD Cas3-type" evidence="7">
    <location>
        <begin position="13"/>
        <end position="213"/>
    </location>
</feature>